<dbReference type="SUPFAM" id="SSF50156">
    <property type="entry name" value="PDZ domain-like"/>
    <property type="match status" value="1"/>
</dbReference>
<evidence type="ECO:0000313" key="4">
    <source>
        <dbReference type="EMBL" id="SDW02525.1"/>
    </source>
</evidence>
<keyword evidence="1" id="KW-0645">Protease</keyword>
<dbReference type="PROSITE" id="PS51786">
    <property type="entry name" value="LON_PROTEOLYTIC"/>
    <property type="match status" value="1"/>
</dbReference>
<dbReference type="SUPFAM" id="SSF54211">
    <property type="entry name" value="Ribosomal protein S5 domain 2-like"/>
    <property type="match status" value="1"/>
</dbReference>
<dbReference type="InterPro" id="IPR001478">
    <property type="entry name" value="PDZ"/>
</dbReference>
<feature type="transmembrane region" description="Helical" evidence="2">
    <location>
        <begin position="12"/>
        <end position="35"/>
    </location>
</feature>
<comment type="catalytic activity">
    <reaction evidence="1">
        <text>Hydrolysis of proteins in presence of ATP.</text>
        <dbReference type="EC" id="3.4.21.53"/>
    </reaction>
</comment>
<evidence type="ECO:0000259" key="3">
    <source>
        <dbReference type="PROSITE" id="PS51786"/>
    </source>
</evidence>
<dbReference type="PANTHER" id="PTHR10046">
    <property type="entry name" value="ATP DEPENDENT LON PROTEASE FAMILY MEMBER"/>
    <property type="match status" value="1"/>
</dbReference>
<dbReference type="RefSeq" id="WP_176967580.1">
    <property type="nucleotide sequence ID" value="NZ_FNNC01000001.1"/>
</dbReference>
<dbReference type="EMBL" id="FNNC01000001">
    <property type="protein sequence ID" value="SDW02525.1"/>
    <property type="molecule type" value="Genomic_DNA"/>
</dbReference>
<comment type="similarity">
    <text evidence="1">Belongs to the peptidase S16 family.</text>
</comment>
<feature type="domain" description="Lon proteolytic" evidence="3">
    <location>
        <begin position="200"/>
        <end position="345"/>
    </location>
</feature>
<keyword evidence="2" id="KW-0812">Transmembrane</keyword>
<feature type="active site" evidence="1">
    <location>
        <position position="288"/>
    </location>
</feature>
<dbReference type="InterPro" id="IPR027065">
    <property type="entry name" value="Lon_Prtase"/>
</dbReference>
<dbReference type="EC" id="3.4.21.53" evidence="1"/>
<dbReference type="GO" id="GO:0004252">
    <property type="term" value="F:serine-type endopeptidase activity"/>
    <property type="evidence" value="ECO:0007669"/>
    <property type="project" value="UniProtKB-UniRule"/>
</dbReference>
<evidence type="ECO:0000256" key="1">
    <source>
        <dbReference type="PROSITE-ProRule" id="PRU01122"/>
    </source>
</evidence>
<name>A0A1H2Q5Y8_9BACI</name>
<evidence type="ECO:0000256" key="2">
    <source>
        <dbReference type="SAM" id="Phobius"/>
    </source>
</evidence>
<dbReference type="GO" id="GO:0030163">
    <property type="term" value="P:protein catabolic process"/>
    <property type="evidence" value="ECO:0007669"/>
    <property type="project" value="InterPro"/>
</dbReference>
<dbReference type="GO" id="GO:0004176">
    <property type="term" value="F:ATP-dependent peptidase activity"/>
    <property type="evidence" value="ECO:0007669"/>
    <property type="project" value="UniProtKB-UniRule"/>
</dbReference>
<dbReference type="Pfam" id="PF13180">
    <property type="entry name" value="PDZ_2"/>
    <property type="match status" value="1"/>
</dbReference>
<keyword evidence="1" id="KW-0720">Serine protease</keyword>
<evidence type="ECO:0000313" key="5">
    <source>
        <dbReference type="Proteomes" id="UP000199488"/>
    </source>
</evidence>
<dbReference type="AlphaFoldDB" id="A0A1H2Q5Y8"/>
<keyword evidence="1" id="KW-0378">Hydrolase</keyword>
<dbReference type="GO" id="GO:0006508">
    <property type="term" value="P:proteolysis"/>
    <property type="evidence" value="ECO:0007669"/>
    <property type="project" value="UniProtKB-KW"/>
</dbReference>
<dbReference type="NCBIfam" id="NF041438">
    <property type="entry name" value="SepM_fam_S16"/>
    <property type="match status" value="1"/>
</dbReference>
<keyword evidence="2" id="KW-0472">Membrane</keyword>
<dbReference type="InterPro" id="IPR020568">
    <property type="entry name" value="Ribosomal_Su5_D2-typ_SF"/>
</dbReference>
<dbReference type="InterPro" id="IPR036034">
    <property type="entry name" value="PDZ_sf"/>
</dbReference>
<keyword evidence="5" id="KW-1185">Reference proteome</keyword>
<gene>
    <name evidence="4" type="ORF">SAMN05421781_0165</name>
</gene>
<dbReference type="STRING" id="1122204.SAMN05421781_0165"/>
<dbReference type="Gene3D" id="3.30.230.10">
    <property type="match status" value="1"/>
</dbReference>
<dbReference type="GO" id="GO:0005524">
    <property type="term" value="F:ATP binding"/>
    <property type="evidence" value="ECO:0007669"/>
    <property type="project" value="InterPro"/>
</dbReference>
<feature type="active site" evidence="1">
    <location>
        <position position="243"/>
    </location>
</feature>
<proteinExistence type="inferred from homology"/>
<keyword evidence="2" id="KW-1133">Transmembrane helix</keyword>
<dbReference type="Proteomes" id="UP000199488">
    <property type="component" value="Unassembled WGS sequence"/>
</dbReference>
<dbReference type="InterPro" id="IPR008269">
    <property type="entry name" value="Lon_proteolytic"/>
</dbReference>
<reference evidence="4 5" key="1">
    <citation type="submission" date="2016-10" db="EMBL/GenBank/DDBJ databases">
        <authorList>
            <person name="de Groot N.N."/>
        </authorList>
    </citation>
    <scope>NUCLEOTIDE SEQUENCE [LARGE SCALE GENOMIC DNA]</scope>
    <source>
        <strain evidence="4 5">DSM 23126</strain>
    </source>
</reference>
<sequence length="353" mass="38414">MYRTRSRNMRRIITAAVIAAVVLILTQVPLPYYYIQPGSAASLSKVVEVEQGAEESGEMYLTTVFQQGATPVLALWSVFSPYRELSPKNSYQLEEESEEEFFERQRQVMESSQESAEIAAYEAAGKTVNVEYRGVRAADFIDGMDAAEKLEEGDLIQAVNGTDIQTLEELNSEIANIETGEEATITFQRNKKQMEAEVAVESFPASTGESENSGLGILYPYTERTVSLDPEVTIDSGSIGGPSAGLMFALEVYNQLTEEDLTGGEKIAGTGTIDEQGGVGPIGGIDKKIVAADNEDIDVFFAPASDMTSPSNYEIARQTAENIGTDMEIVPVESLDEALNYLKNDLKVAESKS</sequence>
<dbReference type="InterPro" id="IPR014721">
    <property type="entry name" value="Ribsml_uS5_D2-typ_fold_subgr"/>
</dbReference>
<dbReference type="Pfam" id="PF05362">
    <property type="entry name" value="Lon_C"/>
    <property type="match status" value="1"/>
</dbReference>
<protein>
    <recommendedName>
        <fullName evidence="1">endopeptidase La</fullName>
        <ecNumber evidence="1">3.4.21.53</ecNumber>
    </recommendedName>
</protein>
<accession>A0A1H2Q5Y8</accession>
<organism evidence="4 5">
    <name type="scientific">Marinococcus luteus</name>
    <dbReference type="NCBI Taxonomy" id="1122204"/>
    <lineage>
        <taxon>Bacteria</taxon>
        <taxon>Bacillati</taxon>
        <taxon>Bacillota</taxon>
        <taxon>Bacilli</taxon>
        <taxon>Bacillales</taxon>
        <taxon>Bacillaceae</taxon>
        <taxon>Marinococcus</taxon>
    </lineage>
</organism>